<evidence type="ECO:0000313" key="9">
    <source>
        <dbReference type="EMBL" id="AYQ74349.1"/>
    </source>
</evidence>
<reference evidence="9 10" key="1">
    <citation type="submission" date="2018-10" db="EMBL/GenBank/DDBJ databases">
        <title>Genome Sequence of Cohnella sp.</title>
        <authorList>
            <person name="Srinivasan S."/>
            <person name="Kim M.K."/>
        </authorList>
    </citation>
    <scope>NUCLEOTIDE SEQUENCE [LARGE SCALE GENOMIC DNA]</scope>
    <source>
        <strain evidence="9 10">18JY8-7</strain>
    </source>
</reference>
<evidence type="ECO:0000256" key="7">
    <source>
        <dbReference type="ARBA" id="ARBA00023136"/>
    </source>
</evidence>
<evidence type="ECO:0000313" key="10">
    <source>
        <dbReference type="Proteomes" id="UP000269097"/>
    </source>
</evidence>
<keyword evidence="4" id="KW-0309">Germination</keyword>
<keyword evidence="6 8" id="KW-1133">Transmembrane helix</keyword>
<evidence type="ECO:0000256" key="3">
    <source>
        <dbReference type="ARBA" id="ARBA00022448"/>
    </source>
</evidence>
<name>A0A3G3K3K8_9BACL</name>
<dbReference type="KEGG" id="coh:EAV92_18310"/>
<gene>
    <name evidence="9" type="ORF">EAV92_18310</name>
</gene>
<organism evidence="9 10">
    <name type="scientific">Cohnella candidum</name>
    <dbReference type="NCBI Taxonomy" id="2674991"/>
    <lineage>
        <taxon>Bacteria</taxon>
        <taxon>Bacillati</taxon>
        <taxon>Bacillota</taxon>
        <taxon>Bacilli</taxon>
        <taxon>Bacillales</taxon>
        <taxon>Paenibacillaceae</taxon>
        <taxon>Cohnella</taxon>
    </lineage>
</organism>
<feature type="transmembrane region" description="Helical" evidence="8">
    <location>
        <begin position="67"/>
        <end position="90"/>
    </location>
</feature>
<feature type="transmembrane region" description="Helical" evidence="8">
    <location>
        <begin position="339"/>
        <end position="359"/>
    </location>
</feature>
<feature type="transmembrane region" description="Helical" evidence="8">
    <location>
        <begin position="307"/>
        <end position="327"/>
    </location>
</feature>
<dbReference type="GO" id="GO:0009847">
    <property type="term" value="P:spore germination"/>
    <property type="evidence" value="ECO:0007669"/>
    <property type="project" value="InterPro"/>
</dbReference>
<dbReference type="PANTHER" id="PTHR34975:SF2">
    <property type="entry name" value="SPORE GERMINATION PROTEIN A2"/>
    <property type="match status" value="1"/>
</dbReference>
<dbReference type="InterPro" id="IPR004761">
    <property type="entry name" value="Spore_GerAB"/>
</dbReference>
<dbReference type="Pfam" id="PF03845">
    <property type="entry name" value="Spore_permease"/>
    <property type="match status" value="1"/>
</dbReference>
<feature type="transmembrane region" description="Helical" evidence="8">
    <location>
        <begin position="7"/>
        <end position="28"/>
    </location>
</feature>
<comment type="subcellular location">
    <subcellularLocation>
        <location evidence="1">Membrane</location>
        <topology evidence="1">Multi-pass membrane protein</topology>
    </subcellularLocation>
</comment>
<feature type="transmembrane region" description="Helical" evidence="8">
    <location>
        <begin position="102"/>
        <end position="129"/>
    </location>
</feature>
<evidence type="ECO:0000256" key="1">
    <source>
        <dbReference type="ARBA" id="ARBA00004141"/>
    </source>
</evidence>
<feature type="transmembrane region" description="Helical" evidence="8">
    <location>
        <begin position="273"/>
        <end position="295"/>
    </location>
</feature>
<dbReference type="GO" id="GO:0016020">
    <property type="term" value="C:membrane"/>
    <property type="evidence" value="ECO:0007669"/>
    <property type="project" value="UniProtKB-SubCell"/>
</dbReference>
<keyword evidence="10" id="KW-1185">Reference proteome</keyword>
<feature type="transmembrane region" description="Helical" evidence="8">
    <location>
        <begin position="34"/>
        <end position="55"/>
    </location>
</feature>
<dbReference type="PANTHER" id="PTHR34975">
    <property type="entry name" value="SPORE GERMINATION PROTEIN A2"/>
    <property type="match status" value="1"/>
</dbReference>
<keyword evidence="7 8" id="KW-0472">Membrane</keyword>
<evidence type="ECO:0000256" key="8">
    <source>
        <dbReference type="SAM" id="Phobius"/>
    </source>
</evidence>
<dbReference type="EMBL" id="CP033433">
    <property type="protein sequence ID" value="AYQ74349.1"/>
    <property type="molecule type" value="Genomic_DNA"/>
</dbReference>
<accession>A0A3G3K3K8</accession>
<dbReference type="Proteomes" id="UP000269097">
    <property type="component" value="Chromosome"/>
</dbReference>
<dbReference type="RefSeq" id="WP_123042430.1">
    <property type="nucleotide sequence ID" value="NZ_CP033433.1"/>
</dbReference>
<feature type="transmembrane region" description="Helical" evidence="8">
    <location>
        <begin position="141"/>
        <end position="163"/>
    </location>
</feature>
<evidence type="ECO:0000256" key="5">
    <source>
        <dbReference type="ARBA" id="ARBA00022692"/>
    </source>
</evidence>
<sequence>MVRISPYQLFSLMVLFQLGTTVIFGFASGAGRDAWISVLVSTLLGLAIMTVYLAIHRLNGGLGLAEWYPSLFGKWLGTFVAWLYPILFIYDAGRIVGDIRFLFPISILPGTPDWAIAVTFMMIVVYVLTGGIEVLARVCSILFPIMLLFVTLEALMLGASGSLNLHLLKPFMAEGWGPVMGAVWPLGITQTFGESISFALIWSYVKGNGKGTGCSRVVLAATLCSGILISFVDVLAISGLGEWTFKQMMYPSFALLKLPSVADFLENLDALGVIYMMVNAFVKLSFHLFSAVILIRQLTGAKSEKKIAYPVAIAALFMGMTMVRGFSAHLEVAEKPLPYQFWVPLFLVLPAIALAVTGFKKMVKGKGASS</sequence>
<feature type="transmembrane region" description="Helical" evidence="8">
    <location>
        <begin position="217"/>
        <end position="240"/>
    </location>
</feature>
<evidence type="ECO:0000256" key="4">
    <source>
        <dbReference type="ARBA" id="ARBA00022544"/>
    </source>
</evidence>
<feature type="transmembrane region" description="Helical" evidence="8">
    <location>
        <begin position="183"/>
        <end position="205"/>
    </location>
</feature>
<protein>
    <submittedName>
        <fullName evidence="9">Spore gernimation protein</fullName>
    </submittedName>
</protein>
<dbReference type="NCBIfam" id="TIGR00912">
    <property type="entry name" value="2A0309"/>
    <property type="match status" value="1"/>
</dbReference>
<dbReference type="AlphaFoldDB" id="A0A3G3K3K8"/>
<keyword evidence="3" id="KW-0813">Transport</keyword>
<evidence type="ECO:0000256" key="6">
    <source>
        <dbReference type="ARBA" id="ARBA00022989"/>
    </source>
</evidence>
<proteinExistence type="inferred from homology"/>
<keyword evidence="5 8" id="KW-0812">Transmembrane</keyword>
<comment type="similarity">
    <text evidence="2">Belongs to the amino acid-polyamine-organocation (APC) superfamily. Spore germination protein (SGP) (TC 2.A.3.9) family.</text>
</comment>
<evidence type="ECO:0000256" key="2">
    <source>
        <dbReference type="ARBA" id="ARBA00007998"/>
    </source>
</evidence>